<name>A0ABP9EMR5_9GAMM</name>
<dbReference type="PANTHER" id="PTHR47307:SF1">
    <property type="entry name" value="GLUTATHIONE-REGULATED POTASSIUM-EFFLUX SYSTEM ANCILLARY PROTEIN KEFG"/>
    <property type="match status" value="1"/>
</dbReference>
<sequence>MVADIPPRKILVLLAHPSQHRSEINRPLAQALAPLPGLTLVDLYAEYPTMEIDIEAEQQRLTTHDVIIFLHPLYWYSTPAILKEWQDLVLEYGFAYGSTGNALKGKLFFSIVSAGGPLSAYQPDGLNRHSIAELFRPIEMTATLCKLRYLPPLVLYDARHAQAQSRLQDHIHHTLSLLEAIRHHKVDITQLSQLTQLNDWHLGDAAHD</sequence>
<dbReference type="InterPro" id="IPR046980">
    <property type="entry name" value="KefG/KefF"/>
</dbReference>
<proteinExistence type="predicted"/>
<keyword evidence="1" id="KW-0560">Oxidoreductase</keyword>
<evidence type="ECO:0000313" key="3">
    <source>
        <dbReference type="EMBL" id="GAA4883145.1"/>
    </source>
</evidence>
<dbReference type="PANTHER" id="PTHR47307">
    <property type="entry name" value="GLUTATHIONE-REGULATED POTASSIUM-EFFLUX SYSTEM ANCILLARY PROTEIN KEFG"/>
    <property type="match status" value="1"/>
</dbReference>
<dbReference type="SUPFAM" id="SSF52218">
    <property type="entry name" value="Flavoproteins"/>
    <property type="match status" value="1"/>
</dbReference>
<keyword evidence="4" id="KW-1185">Reference proteome</keyword>
<feature type="domain" description="Flavodoxin-like fold" evidence="2">
    <location>
        <begin position="9"/>
        <end position="171"/>
    </location>
</feature>
<gene>
    <name evidence="3" type="ORF">GCM10023333_16780</name>
</gene>
<evidence type="ECO:0000256" key="1">
    <source>
        <dbReference type="ARBA" id="ARBA00023002"/>
    </source>
</evidence>
<dbReference type="EMBL" id="BAABJZ010000023">
    <property type="protein sequence ID" value="GAA4883145.1"/>
    <property type="molecule type" value="Genomic_DNA"/>
</dbReference>
<dbReference type="InterPro" id="IPR029039">
    <property type="entry name" value="Flavoprotein-like_sf"/>
</dbReference>
<dbReference type="Pfam" id="PF02525">
    <property type="entry name" value="Flavodoxin_2"/>
    <property type="match status" value="1"/>
</dbReference>
<accession>A0ABP9EMR5</accession>
<dbReference type="Gene3D" id="3.40.50.360">
    <property type="match status" value="1"/>
</dbReference>
<evidence type="ECO:0000313" key="4">
    <source>
        <dbReference type="Proteomes" id="UP001499988"/>
    </source>
</evidence>
<dbReference type="InterPro" id="IPR003680">
    <property type="entry name" value="Flavodoxin_fold"/>
</dbReference>
<evidence type="ECO:0000259" key="2">
    <source>
        <dbReference type="Pfam" id="PF02525"/>
    </source>
</evidence>
<comment type="caution">
    <text evidence="3">The sequence shown here is derived from an EMBL/GenBank/DDBJ whole genome shotgun (WGS) entry which is preliminary data.</text>
</comment>
<dbReference type="RefSeq" id="WP_345334906.1">
    <property type="nucleotide sequence ID" value="NZ_BAABJZ010000023.1"/>
</dbReference>
<organism evidence="3 4">
    <name type="scientific">Ferrimonas pelagia</name>
    <dbReference type="NCBI Taxonomy" id="1177826"/>
    <lineage>
        <taxon>Bacteria</taxon>
        <taxon>Pseudomonadati</taxon>
        <taxon>Pseudomonadota</taxon>
        <taxon>Gammaproteobacteria</taxon>
        <taxon>Alteromonadales</taxon>
        <taxon>Ferrimonadaceae</taxon>
        <taxon>Ferrimonas</taxon>
    </lineage>
</organism>
<reference evidence="4" key="1">
    <citation type="journal article" date="2019" name="Int. J. Syst. Evol. Microbiol.">
        <title>The Global Catalogue of Microorganisms (GCM) 10K type strain sequencing project: providing services to taxonomists for standard genome sequencing and annotation.</title>
        <authorList>
            <consortium name="The Broad Institute Genomics Platform"/>
            <consortium name="The Broad Institute Genome Sequencing Center for Infectious Disease"/>
            <person name="Wu L."/>
            <person name="Ma J."/>
        </authorList>
    </citation>
    <scope>NUCLEOTIDE SEQUENCE [LARGE SCALE GENOMIC DNA]</scope>
    <source>
        <strain evidence="4">JCM 18401</strain>
    </source>
</reference>
<dbReference type="Proteomes" id="UP001499988">
    <property type="component" value="Unassembled WGS sequence"/>
</dbReference>
<protein>
    <submittedName>
        <fullName evidence="3">NAD(P)H-dependent oxidoreductase</fullName>
    </submittedName>
</protein>